<evidence type="ECO:0000313" key="10">
    <source>
        <dbReference type="EMBL" id="MFE8697307.1"/>
    </source>
</evidence>
<evidence type="ECO:0000313" key="11">
    <source>
        <dbReference type="Proteomes" id="UP001601058"/>
    </source>
</evidence>
<keyword evidence="4" id="KW-0812">Transmembrane</keyword>
<keyword evidence="10" id="KW-0966">Cell projection</keyword>
<accession>A0ABW6K3K3</accession>
<evidence type="ECO:0000256" key="7">
    <source>
        <dbReference type="PROSITE-ProRule" id="PRU00473"/>
    </source>
</evidence>
<dbReference type="InterPro" id="IPR050330">
    <property type="entry name" value="Bact_OuterMem_StrucFunc"/>
</dbReference>
<dbReference type="EMBL" id="JBIACJ010000006">
    <property type="protein sequence ID" value="MFE8697307.1"/>
    <property type="molecule type" value="Genomic_DNA"/>
</dbReference>
<evidence type="ECO:0000256" key="3">
    <source>
        <dbReference type="ARBA" id="ARBA00022475"/>
    </source>
</evidence>
<comment type="subcellular location">
    <subcellularLocation>
        <location evidence="1">Cell membrane</location>
        <topology evidence="1">Single-pass membrane protein</topology>
    </subcellularLocation>
</comment>
<comment type="caution">
    <text evidence="10">The sequence shown here is derived from an EMBL/GenBank/DDBJ whole genome shotgun (WGS) entry which is preliminary data.</text>
</comment>
<feature type="domain" description="OmpA-like" evidence="9">
    <location>
        <begin position="134"/>
        <end position="256"/>
    </location>
</feature>
<evidence type="ECO:0000256" key="2">
    <source>
        <dbReference type="ARBA" id="ARBA00008914"/>
    </source>
</evidence>
<keyword evidence="10" id="KW-0282">Flagellum</keyword>
<keyword evidence="6 7" id="KW-0472">Membrane</keyword>
<evidence type="ECO:0000256" key="4">
    <source>
        <dbReference type="ARBA" id="ARBA00022692"/>
    </source>
</evidence>
<keyword evidence="3" id="KW-1003">Cell membrane</keyword>
<sequence>MSKRKKKKLDDGHVDESWLLPYSDLLTLLLALFIVLFASSSIDAVKFQAISKALNSAFTGGTGIFEYQSPMPEGQKQGEVASKNSENDDANSLDIDEELLKKADQKELASTQEKVNSYIEANHLAGKLQTSLTGEGLMVSIRDNVLFSPGSADVRPNDRNIANEISELLVMDPPRDIIISGHTDNVPIGNAPFDSNWELSVMRAINFMKIILKNEKLDPKKFSAKGFGEFQPVAPNDTSSGREKNRRVEILILPRNAS</sequence>
<name>A0ABW6K3K3_9BACI</name>
<dbReference type="InterPro" id="IPR025713">
    <property type="entry name" value="MotB-like_N_dom"/>
</dbReference>
<evidence type="ECO:0000256" key="1">
    <source>
        <dbReference type="ARBA" id="ARBA00004162"/>
    </source>
</evidence>
<comment type="similarity">
    <text evidence="2">Belongs to the MotB family.</text>
</comment>
<dbReference type="CDD" id="cd07185">
    <property type="entry name" value="OmpA_C-like"/>
    <property type="match status" value="1"/>
</dbReference>
<dbReference type="Proteomes" id="UP001601058">
    <property type="component" value="Unassembled WGS sequence"/>
</dbReference>
<evidence type="ECO:0000259" key="9">
    <source>
        <dbReference type="PROSITE" id="PS51123"/>
    </source>
</evidence>
<evidence type="ECO:0000256" key="5">
    <source>
        <dbReference type="ARBA" id="ARBA00022989"/>
    </source>
</evidence>
<dbReference type="Pfam" id="PF00691">
    <property type="entry name" value="OmpA"/>
    <property type="match status" value="1"/>
</dbReference>
<dbReference type="NCBIfam" id="NF005831">
    <property type="entry name" value="PRK07734.1"/>
    <property type="match status" value="1"/>
</dbReference>
<dbReference type="PROSITE" id="PS51123">
    <property type="entry name" value="OMPA_2"/>
    <property type="match status" value="1"/>
</dbReference>
<keyword evidence="11" id="KW-1185">Reference proteome</keyword>
<dbReference type="InterPro" id="IPR036737">
    <property type="entry name" value="OmpA-like_sf"/>
</dbReference>
<dbReference type="Pfam" id="PF13677">
    <property type="entry name" value="MotB_plug"/>
    <property type="match status" value="1"/>
</dbReference>
<feature type="region of interest" description="Disordered" evidence="8">
    <location>
        <begin position="68"/>
        <end position="89"/>
    </location>
</feature>
<dbReference type="RefSeq" id="WP_389220217.1">
    <property type="nucleotide sequence ID" value="NZ_JBIACJ010000006.1"/>
</dbReference>
<keyword evidence="5" id="KW-1133">Transmembrane helix</keyword>
<proteinExistence type="inferred from homology"/>
<evidence type="ECO:0000256" key="6">
    <source>
        <dbReference type="ARBA" id="ARBA00023136"/>
    </source>
</evidence>
<protein>
    <submittedName>
        <fullName evidence="10">Flagellar motor protein MotB</fullName>
    </submittedName>
</protein>
<reference evidence="10 11" key="1">
    <citation type="submission" date="2024-08" db="EMBL/GenBank/DDBJ databases">
        <title>Two novel Cytobacillus novel species.</title>
        <authorList>
            <person name="Liu G."/>
        </authorList>
    </citation>
    <scope>NUCLEOTIDE SEQUENCE [LARGE SCALE GENOMIC DNA]</scope>
    <source>
        <strain evidence="10 11">FJAT-53684</strain>
    </source>
</reference>
<dbReference type="PANTHER" id="PTHR30329:SF21">
    <property type="entry name" value="LIPOPROTEIN YIAD-RELATED"/>
    <property type="match status" value="1"/>
</dbReference>
<dbReference type="PANTHER" id="PTHR30329">
    <property type="entry name" value="STATOR ELEMENT OF FLAGELLAR MOTOR COMPLEX"/>
    <property type="match status" value="1"/>
</dbReference>
<keyword evidence="10" id="KW-0969">Cilium</keyword>
<dbReference type="Gene3D" id="3.30.1330.60">
    <property type="entry name" value="OmpA-like domain"/>
    <property type="match status" value="1"/>
</dbReference>
<evidence type="ECO:0000256" key="8">
    <source>
        <dbReference type="SAM" id="MobiDB-lite"/>
    </source>
</evidence>
<dbReference type="InterPro" id="IPR006665">
    <property type="entry name" value="OmpA-like"/>
</dbReference>
<organism evidence="10 11">
    <name type="scientific">Cytobacillus mangrovibacter</name>
    <dbReference type="NCBI Taxonomy" id="3299024"/>
    <lineage>
        <taxon>Bacteria</taxon>
        <taxon>Bacillati</taxon>
        <taxon>Bacillota</taxon>
        <taxon>Bacilli</taxon>
        <taxon>Bacillales</taxon>
        <taxon>Bacillaceae</taxon>
        <taxon>Cytobacillus</taxon>
    </lineage>
</organism>
<gene>
    <name evidence="10" type="primary">motB</name>
    <name evidence="10" type="ORF">ACFYKT_13265</name>
</gene>
<dbReference type="SUPFAM" id="SSF103088">
    <property type="entry name" value="OmpA-like"/>
    <property type="match status" value="1"/>
</dbReference>